<evidence type="ECO:0000259" key="9">
    <source>
        <dbReference type="PROSITE" id="PS51202"/>
    </source>
</evidence>
<dbReference type="Proteomes" id="UP000287969">
    <property type="component" value="Chromosome"/>
</dbReference>
<dbReference type="RefSeq" id="WP_128752786.1">
    <property type="nucleotide sequence ID" value="NZ_CP035282.1"/>
</dbReference>
<feature type="transmembrane region" description="Helical" evidence="8">
    <location>
        <begin position="272"/>
        <end position="293"/>
    </location>
</feature>
<evidence type="ECO:0000256" key="1">
    <source>
        <dbReference type="ARBA" id="ARBA00004141"/>
    </source>
</evidence>
<dbReference type="PANTHER" id="PTHR45711">
    <property type="entry name" value="CHLORIDE CHANNEL PROTEIN"/>
    <property type="match status" value="1"/>
</dbReference>
<dbReference type="InterPro" id="IPR036721">
    <property type="entry name" value="RCK_C_sf"/>
</dbReference>
<evidence type="ECO:0000256" key="5">
    <source>
        <dbReference type="ARBA" id="ARBA00023065"/>
    </source>
</evidence>
<dbReference type="Gene3D" id="1.10.3080.10">
    <property type="entry name" value="Clc chloride channel"/>
    <property type="match status" value="1"/>
</dbReference>
<keyword evidence="2" id="KW-0813">Transport</keyword>
<feature type="transmembrane region" description="Helical" evidence="8">
    <location>
        <begin position="305"/>
        <end position="326"/>
    </location>
</feature>
<dbReference type="Pfam" id="PF00654">
    <property type="entry name" value="Voltage_CLC"/>
    <property type="match status" value="1"/>
</dbReference>
<keyword evidence="7" id="KW-0868">Chloride</keyword>
<dbReference type="PROSITE" id="PS51202">
    <property type="entry name" value="RCK_C"/>
    <property type="match status" value="1"/>
</dbReference>
<protein>
    <submittedName>
        <fullName evidence="10">ClC family H(+)/Cl(-) exchange transporter</fullName>
    </submittedName>
</protein>
<accession>A0A410QEB8</accession>
<gene>
    <name evidence="10" type="ORF">EQM13_11995</name>
</gene>
<evidence type="ECO:0000256" key="8">
    <source>
        <dbReference type="SAM" id="Phobius"/>
    </source>
</evidence>
<feature type="transmembrane region" description="Helical" evidence="8">
    <location>
        <begin position="332"/>
        <end position="350"/>
    </location>
</feature>
<dbReference type="CDD" id="cd01031">
    <property type="entry name" value="EriC"/>
    <property type="match status" value="1"/>
</dbReference>
<dbReference type="GO" id="GO:0005247">
    <property type="term" value="F:voltage-gated chloride channel activity"/>
    <property type="evidence" value="ECO:0007669"/>
    <property type="project" value="TreeGrafter"/>
</dbReference>
<dbReference type="GO" id="GO:0006813">
    <property type="term" value="P:potassium ion transport"/>
    <property type="evidence" value="ECO:0007669"/>
    <property type="project" value="InterPro"/>
</dbReference>
<dbReference type="GO" id="GO:0005886">
    <property type="term" value="C:plasma membrane"/>
    <property type="evidence" value="ECO:0007669"/>
    <property type="project" value="TreeGrafter"/>
</dbReference>
<evidence type="ECO:0000256" key="3">
    <source>
        <dbReference type="ARBA" id="ARBA00022692"/>
    </source>
</evidence>
<sequence>MNTNNKYKSVIDINSKKLPVLYKSILIGLAVGIVASFYRLVLMSGEKLCFRVYDYIDSHLILFPFVFIILCLLGFFVGILVSKYKMISGSGIPQVKGIIMGYFKNNWFSTLIAKFGGGALSILSGLSLGREGPSVQLGACVAQGIGDKFADSQTEKKILIASGASAGLSAAFNAPLAGAMFAMEEIFKYFSPVILLSTMTAAVVSDFIARVIFGTSPVFNFNVQNTIPLNKYWLLFILGAILGIAGAFYNYILLKSQKLYKKIGKSNIKVRMIIPFACAGLLGIFFPIVLGSGNKIIGQLQLSTGIRFLFLILAVKFIFSMVSFGSGAPGGIFFPLLIMGGIIGAIWGNISINYLGCDENLFYNFIILAMAGYFTSIVRAPITGIILLVEMTGSFTHLLSLTVVAVSAYVVADLLKSAPIYDSLLENQISESKIDTEYDKSKKITIETIVHHGCQAENKLVKEIAFPKECLLISIRRGGRDIIPKGNTRILGEDYLVFLINLNEEPKVREILNRITTLQ</sequence>
<dbReference type="GO" id="GO:0008324">
    <property type="term" value="F:monoatomic cation transmembrane transporter activity"/>
    <property type="evidence" value="ECO:0007669"/>
    <property type="project" value="InterPro"/>
</dbReference>
<evidence type="ECO:0000256" key="7">
    <source>
        <dbReference type="ARBA" id="ARBA00023214"/>
    </source>
</evidence>
<dbReference type="SUPFAM" id="SSF81340">
    <property type="entry name" value="Clc chloride channel"/>
    <property type="match status" value="1"/>
</dbReference>
<feature type="transmembrane region" description="Helical" evidence="8">
    <location>
        <begin position="61"/>
        <end position="81"/>
    </location>
</feature>
<dbReference type="PANTHER" id="PTHR45711:SF6">
    <property type="entry name" value="CHLORIDE CHANNEL PROTEIN"/>
    <property type="match status" value="1"/>
</dbReference>
<evidence type="ECO:0000313" key="10">
    <source>
        <dbReference type="EMBL" id="QAT62254.1"/>
    </source>
</evidence>
<name>A0A410QEB8_9FIRM</name>
<dbReference type="PRINTS" id="PR00762">
    <property type="entry name" value="CLCHANNEL"/>
</dbReference>
<keyword evidence="6 8" id="KW-0472">Membrane</keyword>
<reference evidence="11" key="1">
    <citation type="submission" date="2019-01" db="EMBL/GenBank/DDBJ databases">
        <title>Draft genomes of a novel of Sporanaerobacter strains.</title>
        <authorList>
            <person name="Ma S."/>
        </authorList>
    </citation>
    <scope>NUCLEOTIDE SEQUENCE [LARGE SCALE GENOMIC DNA]</scope>
    <source>
        <strain evidence="11">NJN-17</strain>
    </source>
</reference>
<dbReference type="KEGG" id="spoa:EQM13_11995"/>
<organism evidence="10 11">
    <name type="scientific">Acidilutibacter cellobiosedens</name>
    <dbReference type="NCBI Taxonomy" id="2507161"/>
    <lineage>
        <taxon>Bacteria</taxon>
        <taxon>Bacillati</taxon>
        <taxon>Bacillota</taxon>
        <taxon>Tissierellia</taxon>
        <taxon>Tissierellales</taxon>
        <taxon>Acidilutibacteraceae</taxon>
        <taxon>Acidilutibacter</taxon>
    </lineage>
</organism>
<dbReference type="EMBL" id="CP035282">
    <property type="protein sequence ID" value="QAT62254.1"/>
    <property type="molecule type" value="Genomic_DNA"/>
</dbReference>
<evidence type="ECO:0000256" key="6">
    <source>
        <dbReference type="ARBA" id="ARBA00023136"/>
    </source>
</evidence>
<feature type="transmembrane region" description="Helical" evidence="8">
    <location>
        <begin position="20"/>
        <end position="41"/>
    </location>
</feature>
<feature type="transmembrane region" description="Helical" evidence="8">
    <location>
        <begin position="362"/>
        <end position="389"/>
    </location>
</feature>
<dbReference type="OrthoDB" id="9812438at2"/>
<keyword evidence="5" id="KW-0406">Ion transport</keyword>
<dbReference type="InterPro" id="IPR006037">
    <property type="entry name" value="RCK_C"/>
</dbReference>
<keyword evidence="3 8" id="KW-0812">Transmembrane</keyword>
<keyword evidence="4 8" id="KW-1133">Transmembrane helix</keyword>
<evidence type="ECO:0000313" key="11">
    <source>
        <dbReference type="Proteomes" id="UP000287969"/>
    </source>
</evidence>
<feature type="transmembrane region" description="Helical" evidence="8">
    <location>
        <begin position="395"/>
        <end position="415"/>
    </location>
</feature>
<evidence type="ECO:0000256" key="2">
    <source>
        <dbReference type="ARBA" id="ARBA00022448"/>
    </source>
</evidence>
<feature type="transmembrane region" description="Helical" evidence="8">
    <location>
        <begin position="233"/>
        <end position="252"/>
    </location>
</feature>
<feature type="transmembrane region" description="Helical" evidence="8">
    <location>
        <begin position="158"/>
        <end position="183"/>
    </location>
</feature>
<dbReference type="SUPFAM" id="SSF116726">
    <property type="entry name" value="TrkA C-terminal domain-like"/>
    <property type="match status" value="1"/>
</dbReference>
<dbReference type="Gene3D" id="3.30.70.1450">
    <property type="entry name" value="Regulator of K+ conductance, C-terminal domain"/>
    <property type="match status" value="1"/>
</dbReference>
<dbReference type="AlphaFoldDB" id="A0A410QEB8"/>
<feature type="domain" description="RCK C-terminal" evidence="9">
    <location>
        <begin position="431"/>
        <end position="514"/>
    </location>
</feature>
<dbReference type="InterPro" id="IPR001807">
    <property type="entry name" value="ClC"/>
</dbReference>
<evidence type="ECO:0000256" key="4">
    <source>
        <dbReference type="ARBA" id="ARBA00022989"/>
    </source>
</evidence>
<comment type="subcellular location">
    <subcellularLocation>
        <location evidence="1">Membrane</location>
        <topology evidence="1">Multi-pass membrane protein</topology>
    </subcellularLocation>
</comment>
<feature type="transmembrane region" description="Helical" evidence="8">
    <location>
        <begin position="189"/>
        <end position="213"/>
    </location>
</feature>
<keyword evidence="11" id="KW-1185">Reference proteome</keyword>
<dbReference type="Pfam" id="PF02080">
    <property type="entry name" value="TrkA_C"/>
    <property type="match status" value="1"/>
</dbReference>
<proteinExistence type="predicted"/>
<dbReference type="InterPro" id="IPR014743">
    <property type="entry name" value="Cl-channel_core"/>
</dbReference>